<dbReference type="Proteomes" id="UP000255224">
    <property type="component" value="Unassembled WGS sequence"/>
</dbReference>
<dbReference type="Pfam" id="PF13455">
    <property type="entry name" value="MUG113"/>
    <property type="match status" value="1"/>
</dbReference>
<sequence>MSDKEFEKYETMFRQVHKELKEGKRRLAEFNNTETNLIEGKFYLVDGLLAYLEVSKAEKILKENTSGDRVRLEGRTVTIFENGTKSNMLFRSLGKAILKNGKLITDTAENIEDELWKNAGIVSEEDVKSGWIYILKSKSRNSEISSLKDLYKIGFSTSNVSDRIKNASKEATYLFADVDMVATYKCYNLNTQNFESLLHRFLENAV</sequence>
<dbReference type="EMBL" id="UFVQ01000003">
    <property type="protein sequence ID" value="STD06653.1"/>
    <property type="molecule type" value="Genomic_DNA"/>
</dbReference>
<organism evidence="1 2">
    <name type="scientific">Chryseobacterium carnipullorum</name>
    <dbReference type="NCBI Taxonomy" id="1124835"/>
    <lineage>
        <taxon>Bacteria</taxon>
        <taxon>Pseudomonadati</taxon>
        <taxon>Bacteroidota</taxon>
        <taxon>Flavobacteriia</taxon>
        <taxon>Flavobacteriales</taxon>
        <taxon>Weeksellaceae</taxon>
        <taxon>Chryseobacterium group</taxon>
        <taxon>Chryseobacterium</taxon>
    </lineage>
</organism>
<proteinExistence type="predicted"/>
<accession>A0A376EC09</accession>
<gene>
    <name evidence="1" type="ORF">NCTC13533_04039</name>
</gene>
<evidence type="ECO:0000313" key="2">
    <source>
        <dbReference type="Proteomes" id="UP000255224"/>
    </source>
</evidence>
<name>A0A376EC09_CHRCU</name>
<protein>
    <submittedName>
        <fullName evidence="1">T5orf172 domain</fullName>
    </submittedName>
</protein>
<reference evidence="1 2" key="1">
    <citation type="submission" date="2018-06" db="EMBL/GenBank/DDBJ databases">
        <authorList>
            <consortium name="Pathogen Informatics"/>
            <person name="Doyle S."/>
        </authorList>
    </citation>
    <scope>NUCLEOTIDE SEQUENCE [LARGE SCALE GENOMIC DNA]</scope>
    <source>
        <strain evidence="1 2">NCTC13533</strain>
    </source>
</reference>
<dbReference type="RefSeq" id="WP_228426480.1">
    <property type="nucleotide sequence ID" value="NZ_UFVQ01000003.1"/>
</dbReference>
<dbReference type="AlphaFoldDB" id="A0A376EC09"/>
<evidence type="ECO:0000313" key="1">
    <source>
        <dbReference type="EMBL" id="STD06653.1"/>
    </source>
</evidence>